<evidence type="ECO:0008006" key="3">
    <source>
        <dbReference type="Google" id="ProtNLM"/>
    </source>
</evidence>
<name>A0A1Z1FDX1_9SPHN</name>
<accession>A0A1Z1FDX1</accession>
<protein>
    <recommendedName>
        <fullName evidence="3">DUF1348 family protein</fullName>
    </recommendedName>
</protein>
<keyword evidence="2" id="KW-1185">Reference proteome</keyword>
<dbReference type="Proteomes" id="UP000195807">
    <property type="component" value="Chromosome"/>
</dbReference>
<dbReference type="InterPro" id="IPR032710">
    <property type="entry name" value="NTF2-like_dom_sf"/>
</dbReference>
<proteinExistence type="predicted"/>
<dbReference type="RefSeq" id="WP_066847206.1">
    <property type="nucleotide sequence ID" value="NZ_CP019602.1"/>
</dbReference>
<organism evidence="1 2">
    <name type="scientific">Croceicoccus marinus</name>
    <dbReference type="NCBI Taxonomy" id="450378"/>
    <lineage>
        <taxon>Bacteria</taxon>
        <taxon>Pseudomonadati</taxon>
        <taxon>Pseudomonadota</taxon>
        <taxon>Alphaproteobacteria</taxon>
        <taxon>Sphingomonadales</taxon>
        <taxon>Erythrobacteraceae</taxon>
        <taxon>Croceicoccus</taxon>
    </lineage>
</organism>
<dbReference type="KEGG" id="cman:A9D14_13050"/>
<dbReference type="EMBL" id="CP019602">
    <property type="protein sequence ID" value="ARU16926.1"/>
    <property type="molecule type" value="Genomic_DNA"/>
</dbReference>
<evidence type="ECO:0000313" key="2">
    <source>
        <dbReference type="Proteomes" id="UP000195807"/>
    </source>
</evidence>
<reference evidence="1 2" key="1">
    <citation type="submission" date="2017-01" db="EMBL/GenBank/DDBJ databases">
        <title>Complete genome sequence of esterase-producing bacterium Croceicoccus marinus E4A9.</title>
        <authorList>
            <person name="Wu Y.-H."/>
            <person name="Cheng H."/>
            <person name="Xu L."/>
            <person name="Huo Y.-Y."/>
            <person name="Wang C.-S."/>
            <person name="Xu X.-W."/>
        </authorList>
    </citation>
    <scope>NUCLEOTIDE SEQUENCE [LARGE SCALE GENOMIC DNA]</scope>
    <source>
        <strain evidence="1 2">E4A9</strain>
    </source>
</reference>
<dbReference type="Gene3D" id="3.10.450.50">
    <property type="match status" value="1"/>
</dbReference>
<dbReference type="SUPFAM" id="SSF54427">
    <property type="entry name" value="NTF2-like"/>
    <property type="match status" value="1"/>
</dbReference>
<dbReference type="AlphaFoldDB" id="A0A1Z1FDX1"/>
<dbReference type="OrthoDB" id="9787970at2"/>
<evidence type="ECO:0000313" key="1">
    <source>
        <dbReference type="EMBL" id="ARU16926.1"/>
    </source>
</evidence>
<sequence length="95" mass="11084">MYDRPWALSTARVSAFAGSGFAIRYAYEYRSDSDQWCRAYDNENWKFGGDGLVIERCASISEMPIVPEEKTLLWPLRRWPDRHTRLSDSAFDGDR</sequence>
<gene>
    <name evidence="1" type="ORF">A9D14_13050</name>
</gene>
<dbReference type="Pfam" id="PF07080">
    <property type="entry name" value="DUF1348"/>
    <property type="match status" value="1"/>
</dbReference>
<dbReference type="InterPro" id="IPR009783">
    <property type="entry name" value="DUF1348"/>
</dbReference>
<dbReference type="PANTHER" id="PTHR31757:SF0">
    <property type="entry name" value="SLL0781 PROTEIN"/>
    <property type="match status" value="1"/>
</dbReference>
<dbReference type="PANTHER" id="PTHR31757">
    <property type="entry name" value="SLL0781 PROTEIN"/>
    <property type="match status" value="1"/>
</dbReference>